<organism evidence="12 13">
    <name type="scientific">Parasutterella muris</name>
    <dbReference type="NCBI Taxonomy" id="2565572"/>
    <lineage>
        <taxon>Bacteria</taxon>
        <taxon>Pseudomonadati</taxon>
        <taxon>Pseudomonadota</taxon>
        <taxon>Betaproteobacteria</taxon>
        <taxon>Burkholderiales</taxon>
        <taxon>Sutterellaceae</taxon>
        <taxon>Parasutterella</taxon>
    </lineage>
</organism>
<dbReference type="AlphaFoldDB" id="A0A6L6YG69"/>
<keyword evidence="4" id="KW-0808">Transferase</keyword>
<dbReference type="Pfam" id="PF02518">
    <property type="entry name" value="HATPase_c"/>
    <property type="match status" value="1"/>
</dbReference>
<feature type="chain" id="PRO_5026842852" description="histidine kinase" evidence="10">
    <location>
        <begin position="32"/>
        <end position="591"/>
    </location>
</feature>
<dbReference type="PANTHER" id="PTHR43065">
    <property type="entry name" value="SENSOR HISTIDINE KINASE"/>
    <property type="match status" value="1"/>
</dbReference>
<evidence type="ECO:0000256" key="3">
    <source>
        <dbReference type="ARBA" id="ARBA00022553"/>
    </source>
</evidence>
<evidence type="ECO:0000256" key="10">
    <source>
        <dbReference type="SAM" id="SignalP"/>
    </source>
</evidence>
<evidence type="ECO:0000256" key="9">
    <source>
        <dbReference type="SAM" id="Phobius"/>
    </source>
</evidence>
<evidence type="ECO:0000256" key="6">
    <source>
        <dbReference type="ARBA" id="ARBA00022777"/>
    </source>
</evidence>
<evidence type="ECO:0000256" key="7">
    <source>
        <dbReference type="ARBA" id="ARBA00022840"/>
    </source>
</evidence>
<evidence type="ECO:0000256" key="4">
    <source>
        <dbReference type="ARBA" id="ARBA00022679"/>
    </source>
</evidence>
<dbReference type="InterPro" id="IPR004358">
    <property type="entry name" value="Sig_transdc_His_kin-like_C"/>
</dbReference>
<dbReference type="Proteomes" id="UP000472580">
    <property type="component" value="Unassembled WGS sequence"/>
</dbReference>
<dbReference type="Gene3D" id="3.30.565.10">
    <property type="entry name" value="Histidine kinase-like ATPase, C-terminal domain"/>
    <property type="match status" value="1"/>
</dbReference>
<evidence type="ECO:0000256" key="5">
    <source>
        <dbReference type="ARBA" id="ARBA00022741"/>
    </source>
</evidence>
<name>A0A6L6YG69_9BURK</name>
<evidence type="ECO:0000313" key="12">
    <source>
        <dbReference type="EMBL" id="MVX55842.1"/>
    </source>
</evidence>
<accession>A0A6L6YG69</accession>
<dbReference type="Gene3D" id="3.40.190.10">
    <property type="entry name" value="Periplasmic binding protein-like II"/>
    <property type="match status" value="1"/>
</dbReference>
<dbReference type="GO" id="GO:0000155">
    <property type="term" value="F:phosphorelay sensor kinase activity"/>
    <property type="evidence" value="ECO:0007669"/>
    <property type="project" value="InterPro"/>
</dbReference>
<keyword evidence="9" id="KW-1133">Transmembrane helix</keyword>
<dbReference type="PROSITE" id="PS50109">
    <property type="entry name" value="HIS_KIN"/>
    <property type="match status" value="1"/>
</dbReference>
<evidence type="ECO:0000259" key="11">
    <source>
        <dbReference type="PROSITE" id="PS50109"/>
    </source>
</evidence>
<evidence type="ECO:0000313" key="13">
    <source>
        <dbReference type="Proteomes" id="UP000472580"/>
    </source>
</evidence>
<feature type="domain" description="Histidine kinase" evidence="11">
    <location>
        <begin position="380"/>
        <end position="591"/>
    </location>
</feature>
<sequence>MKWSTVNRVRKIFNAAASVFAALTFCTYAHADEIKIGIIDSFNPGLFSETLSPTLDYLNQKLPQHQFKFVPVNSINPAEDLKRQDVSFFICSAGTFHELSLLQGAMHIATRKTVLSEDPSASEASTFVTLADRKDLDSLASLKGKTVVASQPNSFDGWLIALHEIHKLGFNPDNFFSKALFSHFQFPDALMALVERKADVAILSACLLEKMADEGLLDQSEFKVVAPKSNTTLHCAHSTDLYPGIVFASVEQTSPKLAWEVTSALISIGATNDYEWTIANRFSKVSDLYRDLQIGPYAYLKDWSLNGVISRFGTEIGVAALLLLMLIGNWFYLRRTVAKRTAQVKRTLERQIQLEKEQRESRLRLAQLEKFGVISQMSGMLAHECQQPLMAINNYLAGLKYHLQKEGRSDALTAKAISNLESNSERIGDIIIRVRNYAKRKRGTLKRCDLTQIAESALTVLASGQYKNIPIKYQGPQHAYVSGEPLELELLMINLMRNACSAAESQSQPAVSLTITDADTDQFCIEVEDNGPALDDAGFARLKSLGDSIKPNGMGIGLSLVRGIADSHGGTLEFSRLQPNGISAKFTIENG</sequence>
<evidence type="ECO:0000256" key="1">
    <source>
        <dbReference type="ARBA" id="ARBA00000085"/>
    </source>
</evidence>
<dbReference type="InterPro" id="IPR005467">
    <property type="entry name" value="His_kinase_dom"/>
</dbReference>
<comment type="catalytic activity">
    <reaction evidence="1">
        <text>ATP + protein L-histidine = ADP + protein N-phospho-L-histidine.</text>
        <dbReference type="EC" id="2.7.13.3"/>
    </reaction>
</comment>
<keyword evidence="8" id="KW-0902">Two-component regulatory system</keyword>
<dbReference type="OrthoDB" id="5624353at2"/>
<reference evidence="12 13" key="1">
    <citation type="submission" date="2019-12" db="EMBL/GenBank/DDBJ databases">
        <title>Microbes associate with the intestines of laboratory mice.</title>
        <authorList>
            <person name="Navarre W."/>
            <person name="Wong E."/>
        </authorList>
    </citation>
    <scope>NUCLEOTIDE SEQUENCE [LARGE SCALE GENOMIC DNA]</scope>
    <source>
        <strain evidence="12 13">NM82_D38</strain>
    </source>
</reference>
<proteinExistence type="predicted"/>
<keyword evidence="7" id="KW-0067">ATP-binding</keyword>
<dbReference type="SUPFAM" id="SSF53850">
    <property type="entry name" value="Periplasmic binding protein-like II"/>
    <property type="match status" value="1"/>
</dbReference>
<dbReference type="InterPro" id="IPR036890">
    <property type="entry name" value="HATPase_C_sf"/>
</dbReference>
<evidence type="ECO:0000256" key="8">
    <source>
        <dbReference type="ARBA" id="ARBA00023012"/>
    </source>
</evidence>
<keyword evidence="9" id="KW-0472">Membrane</keyword>
<keyword evidence="5" id="KW-0547">Nucleotide-binding</keyword>
<feature type="transmembrane region" description="Helical" evidence="9">
    <location>
        <begin position="316"/>
        <end position="333"/>
    </location>
</feature>
<dbReference type="SMART" id="SM00387">
    <property type="entry name" value="HATPase_c"/>
    <property type="match status" value="1"/>
</dbReference>
<keyword evidence="13" id="KW-1185">Reference proteome</keyword>
<dbReference type="CDD" id="cd00082">
    <property type="entry name" value="HisKA"/>
    <property type="match status" value="1"/>
</dbReference>
<dbReference type="PANTHER" id="PTHR43065:SF10">
    <property type="entry name" value="PEROXIDE STRESS-ACTIVATED HISTIDINE KINASE MAK3"/>
    <property type="match status" value="1"/>
</dbReference>
<dbReference type="EMBL" id="WSRP01000003">
    <property type="protein sequence ID" value="MVX55842.1"/>
    <property type="molecule type" value="Genomic_DNA"/>
</dbReference>
<keyword evidence="6" id="KW-0418">Kinase</keyword>
<dbReference type="PRINTS" id="PR00344">
    <property type="entry name" value="BCTRLSENSOR"/>
</dbReference>
<protein>
    <recommendedName>
        <fullName evidence="2">histidine kinase</fullName>
        <ecNumber evidence="2">2.7.13.3</ecNumber>
    </recommendedName>
</protein>
<keyword evidence="10" id="KW-0732">Signal</keyword>
<feature type="signal peptide" evidence="10">
    <location>
        <begin position="1"/>
        <end position="31"/>
    </location>
</feature>
<dbReference type="Pfam" id="PF12974">
    <property type="entry name" value="Phosphonate-bd"/>
    <property type="match status" value="1"/>
</dbReference>
<gene>
    <name evidence="12" type="ORF">E5987_01295</name>
</gene>
<dbReference type="EC" id="2.7.13.3" evidence="2"/>
<evidence type="ECO:0000256" key="2">
    <source>
        <dbReference type="ARBA" id="ARBA00012438"/>
    </source>
</evidence>
<dbReference type="InterPro" id="IPR036097">
    <property type="entry name" value="HisK_dim/P_sf"/>
</dbReference>
<dbReference type="InterPro" id="IPR003594">
    <property type="entry name" value="HATPase_dom"/>
</dbReference>
<dbReference type="SUPFAM" id="SSF47384">
    <property type="entry name" value="Homodimeric domain of signal transducing histidine kinase"/>
    <property type="match status" value="1"/>
</dbReference>
<dbReference type="SUPFAM" id="SSF55874">
    <property type="entry name" value="ATPase domain of HSP90 chaperone/DNA topoisomerase II/histidine kinase"/>
    <property type="match status" value="1"/>
</dbReference>
<keyword evidence="3" id="KW-0597">Phosphoprotein</keyword>
<dbReference type="InterPro" id="IPR003661">
    <property type="entry name" value="HisK_dim/P_dom"/>
</dbReference>
<comment type="caution">
    <text evidence="12">The sequence shown here is derived from an EMBL/GenBank/DDBJ whole genome shotgun (WGS) entry which is preliminary data.</text>
</comment>
<dbReference type="GO" id="GO:0005524">
    <property type="term" value="F:ATP binding"/>
    <property type="evidence" value="ECO:0007669"/>
    <property type="project" value="UniProtKB-KW"/>
</dbReference>
<dbReference type="Gene3D" id="1.10.287.130">
    <property type="match status" value="1"/>
</dbReference>
<keyword evidence="9" id="KW-0812">Transmembrane</keyword>